<dbReference type="EMBL" id="CAACYD010000007">
    <property type="protein sequence ID" value="VFA89367.1"/>
    <property type="molecule type" value="Genomic_DNA"/>
</dbReference>
<evidence type="ECO:0000313" key="2">
    <source>
        <dbReference type="EMBL" id="VFA89367.1"/>
    </source>
</evidence>
<dbReference type="RefSeq" id="WP_131734713.1">
    <property type="nucleotide sequence ID" value="NZ_CAACYD010000007.1"/>
</dbReference>
<proteinExistence type="predicted"/>
<organism evidence="2 3">
    <name type="scientific">Gordonia paraffinivorans</name>
    <dbReference type="NCBI Taxonomy" id="175628"/>
    <lineage>
        <taxon>Bacteria</taxon>
        <taxon>Bacillati</taxon>
        <taxon>Actinomycetota</taxon>
        <taxon>Actinomycetes</taxon>
        <taxon>Mycobacteriales</taxon>
        <taxon>Gordoniaceae</taxon>
        <taxon>Gordonia</taxon>
    </lineage>
</organism>
<accession>A0ABD7V520</accession>
<evidence type="ECO:0000256" key="1">
    <source>
        <dbReference type="SAM" id="MobiDB-lite"/>
    </source>
</evidence>
<evidence type="ECO:0008006" key="4">
    <source>
        <dbReference type="Google" id="ProtNLM"/>
    </source>
</evidence>
<dbReference type="Proteomes" id="UP000360750">
    <property type="component" value="Unassembled WGS sequence"/>
</dbReference>
<sequence>MSHPQSVRPTELPEPPTEIGPDPAPRRPLWQIGRRVTVSMACMSFGALGACSFSLGAQTVEEASDIEVGECLQIGAEAGEGKVKATKQKCEGTDGLTFYAASKVDASAECTADHTSSLTFADGDKKLCLTPNFASGSCYQIPVNGGKLVDYREVGCDATPVENTVIARAVDRGDDSITCTAGQITWTFAQPISLGYCLSEDVSAADRFGG</sequence>
<dbReference type="GeneID" id="60750919"/>
<reference evidence="2 3" key="1">
    <citation type="submission" date="2019-02" db="EMBL/GenBank/DDBJ databases">
        <authorList>
            <consortium name="Pathogen Informatics"/>
        </authorList>
    </citation>
    <scope>NUCLEOTIDE SEQUENCE [LARGE SCALE GENOMIC DNA]</scope>
    <source>
        <strain evidence="2 3">3012STDY6756503</strain>
    </source>
</reference>
<dbReference type="AlphaFoldDB" id="A0ABD7V520"/>
<name>A0ABD7V520_9ACTN</name>
<feature type="region of interest" description="Disordered" evidence="1">
    <location>
        <begin position="1"/>
        <end position="27"/>
    </location>
</feature>
<evidence type="ECO:0000313" key="3">
    <source>
        <dbReference type="Proteomes" id="UP000360750"/>
    </source>
</evidence>
<gene>
    <name evidence="2" type="ORF">NCTC8139_02930</name>
</gene>
<comment type="caution">
    <text evidence="2">The sequence shown here is derived from an EMBL/GenBank/DDBJ whole genome shotgun (WGS) entry which is preliminary data.</text>
</comment>
<protein>
    <recommendedName>
        <fullName evidence="4">Pyridine nucleotide-disulfide oxidoreductase</fullName>
    </recommendedName>
</protein>